<evidence type="ECO:0000256" key="9">
    <source>
        <dbReference type="ARBA" id="ARBA00032554"/>
    </source>
</evidence>
<comment type="pathway">
    <text evidence="10">Isoprenoid biosynthesis; isopentenyl diphosphate biosynthesis via DXP pathway; isopentenyl diphosphate from 1-deoxy-D-xylulose 5-phosphate: step 3/6.</text>
</comment>
<evidence type="ECO:0000256" key="1">
    <source>
        <dbReference type="ARBA" id="ARBA00009684"/>
    </source>
</evidence>
<dbReference type="GO" id="GO:0016114">
    <property type="term" value="P:terpenoid biosynthetic process"/>
    <property type="evidence" value="ECO:0007669"/>
    <property type="project" value="UniProtKB-UniRule"/>
</dbReference>
<evidence type="ECO:0000256" key="10">
    <source>
        <dbReference type="HAMAP-Rule" id="MF_00061"/>
    </source>
</evidence>
<dbReference type="Pfam" id="PF00288">
    <property type="entry name" value="GHMP_kinases_N"/>
    <property type="match status" value="1"/>
</dbReference>
<feature type="active site" evidence="10">
    <location>
        <position position="16"/>
    </location>
</feature>
<keyword evidence="6 10" id="KW-0418">Kinase</keyword>
<dbReference type="Gene3D" id="3.30.230.10">
    <property type="match status" value="1"/>
</dbReference>
<accession>A0A6S6T298</accession>
<evidence type="ECO:0000259" key="12">
    <source>
        <dbReference type="Pfam" id="PF08544"/>
    </source>
</evidence>
<feature type="domain" description="GHMP kinase N-terminal" evidence="11">
    <location>
        <begin position="72"/>
        <end position="149"/>
    </location>
</feature>
<keyword evidence="5 10" id="KW-0547">Nucleotide-binding</keyword>
<dbReference type="InterPro" id="IPR036554">
    <property type="entry name" value="GHMP_kinase_C_sf"/>
</dbReference>
<keyword evidence="4 10" id="KW-0808">Transferase</keyword>
<dbReference type="InterPro" id="IPR014721">
    <property type="entry name" value="Ribsml_uS5_D2-typ_fold_subgr"/>
</dbReference>
<dbReference type="InterPro" id="IPR013750">
    <property type="entry name" value="GHMP_kinase_C_dom"/>
</dbReference>
<feature type="domain" description="GHMP kinase C-terminal" evidence="12">
    <location>
        <begin position="199"/>
        <end position="266"/>
    </location>
</feature>
<reference evidence="13" key="1">
    <citation type="submission" date="2020-01" db="EMBL/GenBank/DDBJ databases">
        <authorList>
            <person name="Meier V. D."/>
            <person name="Meier V D."/>
        </authorList>
    </citation>
    <scope>NUCLEOTIDE SEQUENCE</scope>
    <source>
        <strain evidence="13">HLG_WM_MAG_08</strain>
    </source>
</reference>
<feature type="active site" evidence="10">
    <location>
        <position position="141"/>
    </location>
</feature>
<dbReference type="PIRSF" id="PIRSF010376">
    <property type="entry name" value="IspE"/>
    <property type="match status" value="1"/>
</dbReference>
<evidence type="ECO:0000256" key="3">
    <source>
        <dbReference type="ARBA" id="ARBA00017473"/>
    </source>
</evidence>
<proteinExistence type="inferred from homology"/>
<gene>
    <name evidence="10" type="primary">ispE</name>
    <name evidence="13" type="ORF">HELGO_WM39622</name>
</gene>
<dbReference type="Gene3D" id="3.30.70.890">
    <property type="entry name" value="GHMP kinase, C-terminal domain"/>
    <property type="match status" value="1"/>
</dbReference>
<keyword evidence="7 10" id="KW-0067">ATP-binding</keyword>
<dbReference type="InterPro" id="IPR006204">
    <property type="entry name" value="GHMP_kinase_N_dom"/>
</dbReference>
<dbReference type="InterPro" id="IPR004424">
    <property type="entry name" value="IspE"/>
</dbReference>
<dbReference type="NCBIfam" id="TIGR00154">
    <property type="entry name" value="ispE"/>
    <property type="match status" value="1"/>
</dbReference>
<dbReference type="SUPFAM" id="SSF55060">
    <property type="entry name" value="GHMP Kinase, C-terminal domain"/>
    <property type="match status" value="1"/>
</dbReference>
<dbReference type="GO" id="GO:0019288">
    <property type="term" value="P:isopentenyl diphosphate biosynthetic process, methylerythritol 4-phosphate pathway"/>
    <property type="evidence" value="ECO:0007669"/>
    <property type="project" value="UniProtKB-UniRule"/>
</dbReference>
<dbReference type="PANTHER" id="PTHR43527:SF2">
    <property type="entry name" value="4-DIPHOSPHOCYTIDYL-2-C-METHYL-D-ERYTHRITOL KINASE, CHLOROPLASTIC"/>
    <property type="match status" value="1"/>
</dbReference>
<dbReference type="SUPFAM" id="SSF54211">
    <property type="entry name" value="Ribosomal protein S5 domain 2-like"/>
    <property type="match status" value="1"/>
</dbReference>
<evidence type="ECO:0000256" key="8">
    <source>
        <dbReference type="ARBA" id="ARBA00023229"/>
    </source>
</evidence>
<organism evidence="13">
    <name type="scientific">uncultured Thiotrichaceae bacterium</name>
    <dbReference type="NCBI Taxonomy" id="298394"/>
    <lineage>
        <taxon>Bacteria</taxon>
        <taxon>Pseudomonadati</taxon>
        <taxon>Pseudomonadota</taxon>
        <taxon>Gammaproteobacteria</taxon>
        <taxon>Thiotrichales</taxon>
        <taxon>Thiotrichaceae</taxon>
        <taxon>environmental samples</taxon>
    </lineage>
</organism>
<feature type="binding site" evidence="10">
    <location>
        <begin position="99"/>
        <end position="109"/>
    </location>
    <ligand>
        <name>ATP</name>
        <dbReference type="ChEBI" id="CHEBI:30616"/>
    </ligand>
</feature>
<dbReference type="EC" id="2.7.1.148" evidence="2 10"/>
<evidence type="ECO:0000256" key="7">
    <source>
        <dbReference type="ARBA" id="ARBA00022840"/>
    </source>
</evidence>
<dbReference type="EMBL" id="CACVAV010000206">
    <property type="protein sequence ID" value="CAA6812773.1"/>
    <property type="molecule type" value="Genomic_DNA"/>
</dbReference>
<keyword evidence="8 10" id="KW-0414">Isoprene biosynthesis</keyword>
<sequence length="289" mass="31533">MENAFLDRLKLPAPAKINHFLHITGRRADGYHLLQTLFQFLDYSDDIELIVRDDGVISRPHGHADIPEQDDLVVKAAKLLQSKTACPLGAEIKVHKRLPMGGGLGGGSSDAATVLLGLNLLWGCGLSEKQLAALGLELGADVPVFVYGRAAWAEGVGEQLEFVDLPSKWYLVVHPGVHISTAKIFAHEGLTRDLRPITIASFLAGQTQNVFETVAKEVFSEVDNAHKWLSNFAVTKMTGSGACLFAEFETKNQAQQILSKLPAQWSGFIARSDFRSPLHVKLDSIVKSV</sequence>
<dbReference type="Pfam" id="PF08544">
    <property type="entry name" value="GHMP_kinases_C"/>
    <property type="match status" value="1"/>
</dbReference>
<evidence type="ECO:0000313" key="13">
    <source>
        <dbReference type="EMBL" id="CAA6812773.1"/>
    </source>
</evidence>
<protein>
    <recommendedName>
        <fullName evidence="3 10">4-diphosphocytidyl-2-C-methyl-D-erythritol kinase</fullName>
        <shortName evidence="10">CMK</shortName>
        <ecNumber evidence="2 10">2.7.1.148</ecNumber>
    </recommendedName>
    <alternativeName>
        <fullName evidence="9 10">4-(cytidine-5'-diphospho)-2-C-methyl-D-erythritol kinase</fullName>
    </alternativeName>
</protein>
<evidence type="ECO:0000256" key="4">
    <source>
        <dbReference type="ARBA" id="ARBA00022679"/>
    </source>
</evidence>
<dbReference type="GO" id="GO:0005524">
    <property type="term" value="F:ATP binding"/>
    <property type="evidence" value="ECO:0007669"/>
    <property type="project" value="UniProtKB-UniRule"/>
</dbReference>
<dbReference type="UniPathway" id="UPA00056">
    <property type="reaction ID" value="UER00094"/>
</dbReference>
<dbReference type="InterPro" id="IPR020568">
    <property type="entry name" value="Ribosomal_Su5_D2-typ_SF"/>
</dbReference>
<evidence type="ECO:0000256" key="6">
    <source>
        <dbReference type="ARBA" id="ARBA00022777"/>
    </source>
</evidence>
<evidence type="ECO:0000256" key="5">
    <source>
        <dbReference type="ARBA" id="ARBA00022741"/>
    </source>
</evidence>
<comment type="function">
    <text evidence="10">Catalyzes the phosphorylation of the position 2 hydroxy group of 4-diphosphocytidyl-2C-methyl-D-erythritol.</text>
</comment>
<dbReference type="GO" id="GO:0050515">
    <property type="term" value="F:4-(cytidine 5'-diphospho)-2-C-methyl-D-erythritol kinase activity"/>
    <property type="evidence" value="ECO:0007669"/>
    <property type="project" value="UniProtKB-UniRule"/>
</dbReference>
<name>A0A6S6T298_9GAMM</name>
<dbReference type="PANTHER" id="PTHR43527">
    <property type="entry name" value="4-DIPHOSPHOCYTIDYL-2-C-METHYL-D-ERYTHRITOL KINASE, CHLOROPLASTIC"/>
    <property type="match status" value="1"/>
</dbReference>
<evidence type="ECO:0000259" key="11">
    <source>
        <dbReference type="Pfam" id="PF00288"/>
    </source>
</evidence>
<comment type="similarity">
    <text evidence="1 10">Belongs to the GHMP kinase family. IspE subfamily.</text>
</comment>
<dbReference type="AlphaFoldDB" id="A0A6S6T298"/>
<dbReference type="HAMAP" id="MF_00061">
    <property type="entry name" value="IspE"/>
    <property type="match status" value="1"/>
</dbReference>
<comment type="catalytic activity">
    <reaction evidence="10">
        <text>4-CDP-2-C-methyl-D-erythritol + ATP = 4-CDP-2-C-methyl-D-erythritol 2-phosphate + ADP + H(+)</text>
        <dbReference type="Rhea" id="RHEA:18437"/>
        <dbReference type="ChEBI" id="CHEBI:15378"/>
        <dbReference type="ChEBI" id="CHEBI:30616"/>
        <dbReference type="ChEBI" id="CHEBI:57823"/>
        <dbReference type="ChEBI" id="CHEBI:57919"/>
        <dbReference type="ChEBI" id="CHEBI:456216"/>
        <dbReference type="EC" id="2.7.1.148"/>
    </reaction>
</comment>
<evidence type="ECO:0000256" key="2">
    <source>
        <dbReference type="ARBA" id="ARBA00012052"/>
    </source>
</evidence>